<dbReference type="RefSeq" id="WP_091234635.1">
    <property type="nucleotide sequence ID" value="NZ_FMKA01000015.1"/>
</dbReference>
<dbReference type="PANTHER" id="PTHR43649">
    <property type="entry name" value="ARABINOSE-BINDING PROTEIN-RELATED"/>
    <property type="match status" value="1"/>
</dbReference>
<dbReference type="InterPro" id="IPR006059">
    <property type="entry name" value="SBP"/>
</dbReference>
<keyword evidence="2" id="KW-0732">Signal</keyword>
<dbReference type="AlphaFoldDB" id="A0A1D3TV51"/>
<dbReference type="InterPro" id="IPR050490">
    <property type="entry name" value="Bact_solute-bd_prot1"/>
</dbReference>
<dbReference type="STRING" id="1619234.SAMN05421730_101538"/>
<organism evidence="3 4">
    <name type="scientific">Anaerobium acetethylicum</name>
    <dbReference type="NCBI Taxonomy" id="1619234"/>
    <lineage>
        <taxon>Bacteria</taxon>
        <taxon>Bacillati</taxon>
        <taxon>Bacillota</taxon>
        <taxon>Clostridia</taxon>
        <taxon>Lachnospirales</taxon>
        <taxon>Lachnospiraceae</taxon>
        <taxon>Anaerobium</taxon>
    </lineage>
</organism>
<dbReference type="Gene3D" id="3.40.190.10">
    <property type="entry name" value="Periplasmic binding protein-like II"/>
    <property type="match status" value="2"/>
</dbReference>
<accession>A0A1D3TV51</accession>
<evidence type="ECO:0000313" key="4">
    <source>
        <dbReference type="Proteomes" id="UP000199315"/>
    </source>
</evidence>
<dbReference type="PROSITE" id="PS51257">
    <property type="entry name" value="PROKAR_LIPOPROTEIN"/>
    <property type="match status" value="1"/>
</dbReference>
<proteinExistence type="predicted"/>
<dbReference type="EMBL" id="FMKA01000015">
    <property type="protein sequence ID" value="SCP97963.1"/>
    <property type="molecule type" value="Genomic_DNA"/>
</dbReference>
<feature type="signal peptide" evidence="2">
    <location>
        <begin position="1"/>
        <end position="23"/>
    </location>
</feature>
<gene>
    <name evidence="3" type="ORF">SAMN05421730_101538</name>
</gene>
<reference evidence="3 4" key="1">
    <citation type="submission" date="2016-09" db="EMBL/GenBank/DDBJ databases">
        <authorList>
            <person name="Capua I."/>
            <person name="De Benedictis P."/>
            <person name="Joannis T."/>
            <person name="Lombin L.H."/>
            <person name="Cattoli G."/>
        </authorList>
    </citation>
    <scope>NUCLEOTIDE SEQUENCE [LARGE SCALE GENOMIC DNA]</scope>
    <source>
        <strain evidence="3 4">GluBS11</strain>
    </source>
</reference>
<protein>
    <submittedName>
        <fullName evidence="3">Raffinose/stachyose/melibiose transport system substrate-binding protein</fullName>
    </submittedName>
</protein>
<evidence type="ECO:0000313" key="3">
    <source>
        <dbReference type="EMBL" id="SCP97963.1"/>
    </source>
</evidence>
<dbReference type="Proteomes" id="UP000199315">
    <property type="component" value="Unassembled WGS sequence"/>
</dbReference>
<keyword evidence="4" id="KW-1185">Reference proteome</keyword>
<evidence type="ECO:0000256" key="2">
    <source>
        <dbReference type="SAM" id="SignalP"/>
    </source>
</evidence>
<dbReference type="OrthoDB" id="362670at2"/>
<feature type="region of interest" description="Disordered" evidence="1">
    <location>
        <begin position="27"/>
        <end position="46"/>
    </location>
</feature>
<dbReference type="Pfam" id="PF13416">
    <property type="entry name" value="SBP_bac_8"/>
    <property type="match status" value="1"/>
</dbReference>
<sequence>MKKSSKKLIALISTVVLSVGMFAGCGSSATEETDSSNDGTTKEETGKTEEIALTFPCIWVGSDSKAEVFGKMVTDFNTEYEGKYQVNIEEQTDYDAYEDKIRTLISTGTAPDIFTVKSFADIQLFAEAGNLMDLSTFFEDSAIGDRFITGVLDDTAIDGKMYAMPYENAIIPIMYNNKLMEAAGVTELPGSFDELWDACDKLKGTGVFPLSEMTGDNAWTSMLWYSYAVAACGGADVYDKGLEDPAFVEAAEILRKMFDYTSSDAIGADATVVNGHFFNERSAVYTNGTWILGRIKSEGVAGLYDSLALSGGLSNDGENGGAYLNAVQAYICAGKQEDPAKEEAVQAFMKFITEKDKIVELTNSSGSLFAVSVDSTEITNTLQAEIVKQSADAAFTIRNFNAAMPTAVGNAFPSALEELVLDEITPQEFVETLQKAAE</sequence>
<name>A0A1D3TV51_9FIRM</name>
<feature type="chain" id="PRO_5038367467" evidence="2">
    <location>
        <begin position="24"/>
        <end position="438"/>
    </location>
</feature>
<evidence type="ECO:0000256" key="1">
    <source>
        <dbReference type="SAM" id="MobiDB-lite"/>
    </source>
</evidence>
<dbReference type="SUPFAM" id="SSF53850">
    <property type="entry name" value="Periplasmic binding protein-like II"/>
    <property type="match status" value="1"/>
</dbReference>
<dbReference type="PANTHER" id="PTHR43649:SF12">
    <property type="entry name" value="DIACETYLCHITOBIOSE BINDING PROTEIN DASA"/>
    <property type="match status" value="1"/>
</dbReference>